<sequence length="543" mass="63070">MTAILRSNKYSSVKAPKAYNTHIYFRNVEAEFWQLKNYLDFRLKNDSKISPWDVVFDEWQSSLDILTNDFLGKFPLSIITFCRELHDISKSFEGHVVELTCKDIYTDFYKLNADKSIIERIELVGSSIFIERTLSELLQSKKQLENNEEKDNDDTKEDKDGTEKDDDNFQDDEELDEINRNSSSEETEMEEGSIFDEWILSTGTNVSQVLEEFNPIFFGILDLSGEDIEVKNLFTDDEWEEMKSDFNETAEFKEIKEKEKLYELFDRIQQALKNKSGDDITEIEKCIIEGNPKINAIRRLVQNYLYNLERLQPSTSEASFSNNFINMMSSGILTHDKKFIYDEGEIQSLASAMIANSTMYPTDKSLIGQKCDFRVTFDRFEAVIGLRSGGLPEACKSKKWSDKVDLMVAMRDVLLKEGIETNGIKCAKFKRLYTIGVHSYGFSYNVYAMDWKARGLWRLGLLKKINLPQSNLQLPIIEKLVVTLLRVELTLINIENIRNDLIIEASRLHRSVNGRTSIIPKQYSDCQQRIRRIRVLRNIYEDA</sequence>
<dbReference type="EMBL" id="CAJVPV010006741">
    <property type="protein sequence ID" value="CAG8609649.1"/>
    <property type="molecule type" value="Genomic_DNA"/>
</dbReference>
<dbReference type="Proteomes" id="UP000789342">
    <property type="component" value="Unassembled WGS sequence"/>
</dbReference>
<evidence type="ECO:0000313" key="3">
    <source>
        <dbReference type="Proteomes" id="UP000789342"/>
    </source>
</evidence>
<keyword evidence="3" id="KW-1185">Reference proteome</keyword>
<comment type="caution">
    <text evidence="2">The sequence shown here is derived from an EMBL/GenBank/DDBJ whole genome shotgun (WGS) entry which is preliminary data.</text>
</comment>
<name>A0A9N9CN10_9GLOM</name>
<gene>
    <name evidence="2" type="ORF">AMORRO_LOCUS8160</name>
</gene>
<feature type="region of interest" description="Disordered" evidence="1">
    <location>
        <begin position="142"/>
        <end position="194"/>
    </location>
</feature>
<evidence type="ECO:0000313" key="2">
    <source>
        <dbReference type="EMBL" id="CAG8609649.1"/>
    </source>
</evidence>
<dbReference type="AlphaFoldDB" id="A0A9N9CN10"/>
<protein>
    <submittedName>
        <fullName evidence="2">18794_t:CDS:1</fullName>
    </submittedName>
</protein>
<accession>A0A9N9CN10</accession>
<feature type="compositionally biased region" description="Acidic residues" evidence="1">
    <location>
        <begin position="163"/>
        <end position="176"/>
    </location>
</feature>
<organism evidence="2 3">
    <name type="scientific">Acaulospora morrowiae</name>
    <dbReference type="NCBI Taxonomy" id="94023"/>
    <lineage>
        <taxon>Eukaryota</taxon>
        <taxon>Fungi</taxon>
        <taxon>Fungi incertae sedis</taxon>
        <taxon>Mucoromycota</taxon>
        <taxon>Glomeromycotina</taxon>
        <taxon>Glomeromycetes</taxon>
        <taxon>Diversisporales</taxon>
        <taxon>Acaulosporaceae</taxon>
        <taxon>Acaulospora</taxon>
    </lineage>
</organism>
<dbReference type="OrthoDB" id="2428620at2759"/>
<feature type="compositionally biased region" description="Acidic residues" evidence="1">
    <location>
        <begin position="185"/>
        <end position="194"/>
    </location>
</feature>
<proteinExistence type="predicted"/>
<reference evidence="2" key="1">
    <citation type="submission" date="2021-06" db="EMBL/GenBank/DDBJ databases">
        <authorList>
            <person name="Kallberg Y."/>
            <person name="Tangrot J."/>
            <person name="Rosling A."/>
        </authorList>
    </citation>
    <scope>NUCLEOTIDE SEQUENCE</scope>
    <source>
        <strain evidence="2">CL551</strain>
    </source>
</reference>
<evidence type="ECO:0000256" key="1">
    <source>
        <dbReference type="SAM" id="MobiDB-lite"/>
    </source>
</evidence>